<feature type="compositionally biased region" description="Polar residues" evidence="1">
    <location>
        <begin position="1"/>
        <end position="35"/>
    </location>
</feature>
<protein>
    <submittedName>
        <fullName evidence="2">Uncharacterized protein</fullName>
    </submittedName>
</protein>
<feature type="compositionally biased region" description="Low complexity" evidence="1">
    <location>
        <begin position="79"/>
        <end position="95"/>
    </location>
</feature>
<organism evidence="2 3">
    <name type="scientific">Coemansia spiralis</name>
    <dbReference type="NCBI Taxonomy" id="417178"/>
    <lineage>
        <taxon>Eukaryota</taxon>
        <taxon>Fungi</taxon>
        <taxon>Fungi incertae sedis</taxon>
        <taxon>Zoopagomycota</taxon>
        <taxon>Kickxellomycotina</taxon>
        <taxon>Kickxellomycetes</taxon>
        <taxon>Kickxellales</taxon>
        <taxon>Kickxellaceae</taxon>
        <taxon>Coemansia</taxon>
    </lineage>
</organism>
<proteinExistence type="predicted"/>
<feature type="compositionally biased region" description="Acidic residues" evidence="1">
    <location>
        <begin position="797"/>
        <end position="806"/>
    </location>
</feature>
<reference evidence="2" key="1">
    <citation type="submission" date="2022-07" db="EMBL/GenBank/DDBJ databases">
        <title>Phylogenomic reconstructions and comparative analyses of Kickxellomycotina fungi.</title>
        <authorList>
            <person name="Reynolds N.K."/>
            <person name="Stajich J.E."/>
            <person name="Barry K."/>
            <person name="Grigoriev I.V."/>
            <person name="Crous P."/>
            <person name="Smith M.E."/>
        </authorList>
    </citation>
    <scope>NUCLEOTIDE SEQUENCE</scope>
    <source>
        <strain evidence="2">CBS 109367</strain>
    </source>
</reference>
<dbReference type="OrthoDB" id="5590342at2759"/>
<comment type="caution">
    <text evidence="2">The sequence shown here is derived from an EMBL/GenBank/DDBJ whole genome shotgun (WGS) entry which is preliminary data.</text>
</comment>
<feature type="compositionally biased region" description="Polar residues" evidence="1">
    <location>
        <begin position="45"/>
        <end position="65"/>
    </location>
</feature>
<name>A0A9W8L448_9FUNG</name>
<feature type="region of interest" description="Disordered" evidence="1">
    <location>
        <begin position="203"/>
        <end position="233"/>
    </location>
</feature>
<feature type="region of interest" description="Disordered" evidence="1">
    <location>
        <begin position="994"/>
        <end position="1035"/>
    </location>
</feature>
<sequence>MSTSRAGWQQQKQRPGNTNSAYGTPPGRTSDSRQQLGAERHLTPRSATTLGRNQGNGLAVNTNRQAHPAAPLSARTHSPAVPARGRPGAPPSIGRRLSEASNSAIPNYSPTTYGRGNSLIPLASARVLSTARDGGGELCEPFPGMHYSTYDGTIGEMHTPHAEQRPSSRGSMTLVGAFPPISGKAPYMVNSVKIDAKVVPPQLDAIKSRRRSSKAPRSSKRAQGPLHARQQARVRVRMDVDVKILHPGEQSLDLLWIGHGQTSDIGSQVRVENAIYSVVYAPEHHAGPAISPLSSPRVVSQPLYPVPSEYGEPDEAKPSSLESISAVAGPSQEHASRGTLTRRPDIRSRQPPVFHANAVSPYPPPPPLQRPGLGSLAVGPSLSGASDLSQSSRYESHTMASYLRAQARVSDRAGIYSDLGELPLRQSTLVRRTLSFNTESGMDELTNAMAQRPTSALGDLRDVPGLHSANQLYAERPRSSMGFVSNRLRANSESIPSAIRNLDLPERSSLGADRSAAMDRIARVSSVRSLSEYSSEYDSANRGPLCIFGPDTARGVFVARFYEPRLYHLTVWFSLPAGAMPTPGDQVLPAGGGLTPDSANHSAGICPDSPPSMPTLYSWETGNVHLRGLPRSVKTTVRVRLPHRQMVLPEPAAEANGSILLGFADNQPCLSSLTALDGSSAPPATPKRQIMQVNIADVPSSIYTARPKGSSLMASNLSSVPDAAGGGRGQGCFYRVKMQQPGHIEPSLIRTESARAASTRAPARAPNLLLFPDSPSIAPLGSRASTEGDLAGWLNTDDSDAAENECDFSPTPPPNAAQESSCGDMETFLDNKLQRFIDEYGHRDLASDEQPLLVDSDGNLDTGDAAFGLSRPLSQSELQQARMDSTNATRPSWTDFAQQQTQTDGIDYQRTELTVFKLPLADSISFSWAPRLSEYCHPVAMSDKPLEAQVLSAGPSSEDFAVVPVLGRLLPPPPLPSVSVSRHALETIFSAGSTPAGSSHFGSDAALTFPEPPPINPSDLPASPKSSKANAPTPHVSIERTELSITVQSGGLRVQSTISLRLHSPTWSADDEAIAHSDQLYDWPEYLDLEFAPLKYSVGSLANSQCTSASVALLHRAVTICCAMQSEHSAEWLAGATPALGHDSSNRVVQSELRPLCLRVWIPSTKAQLSPVIVLSVESEPATRVQLSSMLLTERLLVALPKHLVSLALLSADIMLGADAAGSESKLTKLVNRAGLWVKAAVVNSAEDGDDQAPTAFHTVAIERRPTSSMPGLAPVYNQQQQFTAAYAELSNDGAVLTPLTSPTTSSVSVVIGSGGIQGELGLSVQVTLKCSLATFIPWRIQLGSGALSMATPCLALRLPEVAAGCSPWVVSGLELTSATGDNGRMASTQLVCLGSTLLGIPLAGKRQLDNTLGDEAVLDTVRCVLTMSIARDRLLAAKGLSNGQAEHVAVGLGVELPLPTLLFGASDVASVCKALDKDDSCFEYSSIARLSGSLLSSVLVSVTAPCLRANGDTLSIPRLTHKDVIACPIDACLDTDDDGDDLQRQASPLGMPLIEHRFQLSESTPLKLQLIPTLPEARPELATRYVDTSDLEPPPHVEVVDLCPEPGIDVLPTSYCSVDEEAVDDGGTSDPPTPNSSASAHEAWLDSIEGNAGGSLRNRHARARVDQPTDLGGLFQPPPPPAMETDPLLARSGPLEATSAMSLGGQTTSTTRSWRAALMALRTVVCMVVLGALVLLVKDRLFNSPTHWRWPVYDTSVVMPEVALMPQAMAVPETSAPIDLSTHPIYISVVTPAPPMSDARPASAIRVRARPKHSDTLQLQQDTSASMTSTAPEAAATTPAAMSNDGTHTFAAPANASPLLGWLYKSVIGSVLELLGL</sequence>
<feature type="compositionally biased region" description="Low complexity" evidence="1">
    <location>
        <begin position="381"/>
        <end position="392"/>
    </location>
</feature>
<feature type="compositionally biased region" description="Basic residues" evidence="1">
    <location>
        <begin position="208"/>
        <end position="220"/>
    </location>
</feature>
<feature type="compositionally biased region" description="Low complexity" evidence="1">
    <location>
        <begin position="1824"/>
        <end position="1841"/>
    </location>
</feature>
<feature type="region of interest" description="Disordered" evidence="1">
    <location>
        <begin position="795"/>
        <end position="822"/>
    </location>
</feature>
<gene>
    <name evidence="2" type="ORF">IWW39_002834</name>
</gene>
<evidence type="ECO:0000313" key="2">
    <source>
        <dbReference type="EMBL" id="KAJ2687539.1"/>
    </source>
</evidence>
<dbReference type="Proteomes" id="UP001151516">
    <property type="component" value="Unassembled WGS sequence"/>
</dbReference>
<feature type="region of interest" description="Disordered" evidence="1">
    <location>
        <begin position="1622"/>
        <end position="1641"/>
    </location>
</feature>
<accession>A0A9W8L448</accession>
<feature type="region of interest" description="Disordered" evidence="1">
    <location>
        <begin position="1811"/>
        <end position="1841"/>
    </location>
</feature>
<feature type="region of interest" description="Disordered" evidence="1">
    <location>
        <begin position="304"/>
        <end position="392"/>
    </location>
</feature>
<evidence type="ECO:0000313" key="3">
    <source>
        <dbReference type="Proteomes" id="UP001151516"/>
    </source>
</evidence>
<dbReference type="EMBL" id="JANBTX010000069">
    <property type="protein sequence ID" value="KAJ2687539.1"/>
    <property type="molecule type" value="Genomic_DNA"/>
</dbReference>
<evidence type="ECO:0000256" key="1">
    <source>
        <dbReference type="SAM" id="MobiDB-lite"/>
    </source>
</evidence>
<keyword evidence="3" id="KW-1185">Reference proteome</keyword>
<feature type="region of interest" description="Disordered" evidence="1">
    <location>
        <begin position="1"/>
        <end position="97"/>
    </location>
</feature>